<feature type="coiled-coil region" evidence="3">
    <location>
        <begin position="112"/>
        <end position="146"/>
    </location>
</feature>
<accession>A0A814P6X1</accession>
<proteinExistence type="predicted"/>
<evidence type="ECO:0000256" key="4">
    <source>
        <dbReference type="SAM" id="MobiDB-lite"/>
    </source>
</evidence>
<feature type="transmembrane region" description="Helical" evidence="5">
    <location>
        <begin position="854"/>
        <end position="874"/>
    </location>
</feature>
<evidence type="ECO:0000313" key="6">
    <source>
        <dbReference type="EMBL" id="CAF1100714.1"/>
    </source>
</evidence>
<feature type="compositionally biased region" description="Basic and acidic residues" evidence="4">
    <location>
        <begin position="669"/>
        <end position="684"/>
    </location>
</feature>
<protein>
    <submittedName>
        <fullName evidence="6">Uncharacterized protein</fullName>
    </submittedName>
</protein>
<feature type="compositionally biased region" description="Polar residues" evidence="4">
    <location>
        <begin position="1221"/>
        <end position="1257"/>
    </location>
</feature>
<dbReference type="GO" id="GO:0008270">
    <property type="term" value="F:zinc ion binding"/>
    <property type="evidence" value="ECO:0007669"/>
    <property type="project" value="UniProtKB-KW"/>
</dbReference>
<dbReference type="InterPro" id="IPR050952">
    <property type="entry name" value="TRIM-NHL_E3_ligases"/>
</dbReference>
<keyword evidence="5" id="KW-0472">Membrane</keyword>
<evidence type="ECO:0000256" key="3">
    <source>
        <dbReference type="SAM" id="Coils"/>
    </source>
</evidence>
<dbReference type="EMBL" id="CAJNOO010001124">
    <property type="protein sequence ID" value="CAF1100714.1"/>
    <property type="molecule type" value="Genomic_DNA"/>
</dbReference>
<reference evidence="6" key="1">
    <citation type="submission" date="2021-02" db="EMBL/GenBank/DDBJ databases">
        <authorList>
            <person name="Nowell W R."/>
        </authorList>
    </citation>
    <scope>NUCLEOTIDE SEQUENCE</scope>
</reference>
<keyword evidence="3" id="KW-0175">Coiled coil</keyword>
<feature type="region of interest" description="Disordered" evidence="4">
    <location>
        <begin position="1219"/>
        <end position="1257"/>
    </location>
</feature>
<keyword evidence="5" id="KW-0812">Transmembrane</keyword>
<evidence type="ECO:0000256" key="2">
    <source>
        <dbReference type="PROSITE-ProRule" id="PRU00504"/>
    </source>
</evidence>
<dbReference type="Pfam" id="PF01436">
    <property type="entry name" value="NHL"/>
    <property type="match status" value="2"/>
</dbReference>
<dbReference type="OrthoDB" id="342730at2759"/>
<dbReference type="PANTHER" id="PTHR24104">
    <property type="entry name" value="E3 UBIQUITIN-PROTEIN LIGASE NHLRC1-RELATED"/>
    <property type="match status" value="1"/>
</dbReference>
<dbReference type="InterPro" id="IPR001258">
    <property type="entry name" value="NHL_repeat"/>
</dbReference>
<dbReference type="Gene3D" id="2.120.10.30">
    <property type="entry name" value="TolB, C-terminal domain"/>
    <property type="match status" value="2"/>
</dbReference>
<name>A0A814P6X1_9BILA</name>
<keyword evidence="1" id="KW-0677">Repeat</keyword>
<evidence type="ECO:0000256" key="5">
    <source>
        <dbReference type="SAM" id="Phobius"/>
    </source>
</evidence>
<evidence type="ECO:0000313" key="7">
    <source>
        <dbReference type="Proteomes" id="UP000663882"/>
    </source>
</evidence>
<evidence type="ECO:0000256" key="1">
    <source>
        <dbReference type="ARBA" id="ARBA00022737"/>
    </source>
</evidence>
<dbReference type="SUPFAM" id="SSF101898">
    <property type="entry name" value="NHL repeat"/>
    <property type="match status" value="1"/>
</dbReference>
<feature type="transmembrane region" description="Helical" evidence="5">
    <location>
        <begin position="927"/>
        <end position="950"/>
    </location>
</feature>
<keyword evidence="5" id="KW-1133">Transmembrane helix</keyword>
<comment type="caution">
    <text evidence="6">The sequence shown here is derived from an EMBL/GenBank/DDBJ whole genome shotgun (WGS) entry which is preliminary data.</text>
</comment>
<gene>
    <name evidence="6" type="ORF">RFH988_LOCUS19302</name>
</gene>
<organism evidence="6 7">
    <name type="scientific">Rotaria sordida</name>
    <dbReference type="NCBI Taxonomy" id="392033"/>
    <lineage>
        <taxon>Eukaryota</taxon>
        <taxon>Metazoa</taxon>
        <taxon>Spiralia</taxon>
        <taxon>Gnathifera</taxon>
        <taxon>Rotifera</taxon>
        <taxon>Eurotatoria</taxon>
        <taxon>Bdelloidea</taxon>
        <taxon>Philodinida</taxon>
        <taxon>Philodinidae</taxon>
        <taxon>Rotaria</taxon>
    </lineage>
</organism>
<sequence>MATATNKTLCIKCKKSKTTMKCSGCSKDFCFDHIDEHRNELSEQLGTIEDQFNDFKIGIDEQKADRQKHELMKQINRWERKSIEKIRQVANEVRHELSSRIVIFTTDLDVKLKQLTQKIIQCRKENDFADQEIQDFNEELERLRDILNKPPDFKIKYDTTSFISKIHLNMKTQLSRNTNLNVNAKWIQNGITVAGGNAYGSEMNQLYSPRGLCIDDDQTVYIAEWTNHRIVEWKSGAMTGRVVAGGNGLGNRPDQLNGPTDMIIDRERDNFIICDHGNRRVVRWPRQNGKNGETIISNVGCFGLTMHDDGFLYVADYDRHEVRRYPMGEDQGIVVAGGNGQGNRLDQLNNPTFTFVDRDHSLYVTDYSNHRVMKWMAGAEQGIIVAGGQGQGNSLTQLLNPGGVIVDQSGAVYVADQSNHRVVRWAPGATQGSVVVGGNGSGDQLNQLSFPIGLSFDQEASAARVSTQTPDTECERHSRRQNYDSCLPSNCLLAHTQGLPSKQCLNDIQDYLHPLQHAEPSKPIGAMPLVAYNNPNIFPGSTEKRPREVIELSIAEQNFLEYFGDKILDKIRKEQGIEDVKVKDGKLQLSGNSLTITTIKSYLKQVLHEQNVIIPNSLKKYLQLSAKGCLMKRFLQKYSLGISYLEISTNPSLNTNDIITIKNRANDHDKYEREKQYDSDRDMDQSEDDDDDNRKNDVSNTLSNVANISSNLKHCRLYAQKFIQLTLCNDSKDLLSKAIKELKSYNLYTQLWTLTQDEITYILKQPQPTKPSKNNTKIGNQCFQIKFFLINLIRSTRNSIVEIFVDYKNGFWRVKVRGFKNHVNNAMSKIKNWLNDNIETEVQLPISKVIAKDWGVKIWLIISLLMGIATLTIGSHGVSKINSDRNTKMLDRNKYLATFIYEILTASLKIIDPLLGFACLYTKKRIYLQLFIGLKTFLISTQLVGTTYLFTIRLNFEQITNTRYEACYYKLENDIECIEAWESLQDTYPECDSAISVPASRHFYYSQQKQQQQQIRLYQLIESLPARVNSTQSIIDSTTVNGTTTNVLLWWIDLANETQEIHDEYLRNPSVVTSSELRRLILLLPETIKNISLIINMTTTTVTIQTTTNTPTTTTTRTTVTVSTVITELSNSIFSHTSQPTIGPLSTDELLVPSISQFFELSTTEITTDRQSSFVHPHLSTMSLSSAILTDDLVMSENPVASTAATDLLQDFSPTALGPEFTSSETAADSSLSTGITKNPTEVTETLSPESSFLTNPSSFTEERHFAKFAKVVSQQVRQQNSTQYTSNVLQWWIPFRQLLLDIVEEYRKMLAGRPSSPPPACKQDLYHMRYIATDLTVSVVIYSVNMITDVASFASMFKLARTLNQLTDGKMQNCRL</sequence>
<feature type="region of interest" description="Disordered" evidence="4">
    <location>
        <begin position="669"/>
        <end position="699"/>
    </location>
</feature>
<dbReference type="PROSITE" id="PS51125">
    <property type="entry name" value="NHL"/>
    <property type="match status" value="1"/>
</dbReference>
<dbReference type="Proteomes" id="UP000663882">
    <property type="component" value="Unassembled WGS sequence"/>
</dbReference>
<dbReference type="PANTHER" id="PTHR24104:SF25">
    <property type="entry name" value="PROTEIN LIN-41"/>
    <property type="match status" value="1"/>
</dbReference>
<feature type="repeat" description="NHL" evidence="2">
    <location>
        <begin position="199"/>
        <end position="236"/>
    </location>
</feature>
<dbReference type="CDD" id="cd05819">
    <property type="entry name" value="NHL"/>
    <property type="match status" value="1"/>
</dbReference>
<dbReference type="InterPro" id="IPR011042">
    <property type="entry name" value="6-blade_b-propeller_TolB-like"/>
</dbReference>